<evidence type="ECO:0000313" key="2">
    <source>
        <dbReference type="Proteomes" id="UP000008311"/>
    </source>
</evidence>
<dbReference type="EMBL" id="EQ973841">
    <property type="protein sequence ID" value="EEF42749.1"/>
    <property type="molecule type" value="Genomic_DNA"/>
</dbReference>
<accession>B9S0T5</accession>
<keyword evidence="2" id="KW-1185">Reference proteome</keyword>
<dbReference type="Proteomes" id="UP000008311">
    <property type="component" value="Unassembled WGS sequence"/>
</dbReference>
<sequence length="51" mass="5671">MASKNAINVTHECYPAFQVMLPGSPSFFTCLLLPRMDIFGGSIDPDLVRRL</sequence>
<proteinExistence type="predicted"/>
<dbReference type="InParanoid" id="B9S0T5"/>
<dbReference type="AlphaFoldDB" id="B9S0T5"/>
<organism evidence="1 2">
    <name type="scientific">Ricinus communis</name>
    <name type="common">Castor bean</name>
    <dbReference type="NCBI Taxonomy" id="3988"/>
    <lineage>
        <taxon>Eukaryota</taxon>
        <taxon>Viridiplantae</taxon>
        <taxon>Streptophyta</taxon>
        <taxon>Embryophyta</taxon>
        <taxon>Tracheophyta</taxon>
        <taxon>Spermatophyta</taxon>
        <taxon>Magnoliopsida</taxon>
        <taxon>eudicotyledons</taxon>
        <taxon>Gunneridae</taxon>
        <taxon>Pentapetalae</taxon>
        <taxon>rosids</taxon>
        <taxon>fabids</taxon>
        <taxon>Malpighiales</taxon>
        <taxon>Euphorbiaceae</taxon>
        <taxon>Acalyphoideae</taxon>
        <taxon>Acalypheae</taxon>
        <taxon>Ricinus</taxon>
    </lineage>
</organism>
<protein>
    <submittedName>
        <fullName evidence="1">Uncharacterized protein</fullName>
    </submittedName>
</protein>
<gene>
    <name evidence="1" type="ORF">RCOM_1536500</name>
</gene>
<reference evidence="2" key="1">
    <citation type="journal article" date="2010" name="Nat. Biotechnol.">
        <title>Draft genome sequence of the oilseed species Ricinus communis.</title>
        <authorList>
            <person name="Chan A.P."/>
            <person name="Crabtree J."/>
            <person name="Zhao Q."/>
            <person name="Lorenzi H."/>
            <person name="Orvis J."/>
            <person name="Puiu D."/>
            <person name="Melake-Berhan A."/>
            <person name="Jones K.M."/>
            <person name="Redman J."/>
            <person name="Chen G."/>
            <person name="Cahoon E.B."/>
            <person name="Gedil M."/>
            <person name="Stanke M."/>
            <person name="Haas B.J."/>
            <person name="Wortman J.R."/>
            <person name="Fraser-Liggett C.M."/>
            <person name="Ravel J."/>
            <person name="Rabinowicz P.D."/>
        </authorList>
    </citation>
    <scope>NUCLEOTIDE SEQUENCE [LARGE SCALE GENOMIC DNA]</scope>
    <source>
        <strain evidence="2">cv. Hale</strain>
    </source>
</reference>
<name>B9S0T5_RICCO</name>
<evidence type="ECO:0000313" key="1">
    <source>
        <dbReference type="EMBL" id="EEF42749.1"/>
    </source>
</evidence>